<gene>
    <name evidence="1" type="ORF">CTEN210_01379</name>
</gene>
<sequence length="168" mass="19833">MNIYKEDIEYFIYLVQDNEVLGRYGDDIRSAMGHISLYHPVHPNNPNKTPDSIPNINRALILVHRNGDSLHPSQLREIYNVSQEANCFWKDESTLQRMQRVAEVEHSKMRSSIQPLPHVLEHRKSERYCKSLREKCRENFEMWQKQLKEDVEGQPSIDIVPDDDDDET</sequence>
<proteinExistence type="predicted"/>
<reference evidence="1 2" key="1">
    <citation type="journal article" date="2021" name="Sci. Rep.">
        <title>The genome of the diatom Chaetoceros tenuissimus carries an ancient integrated fragment of an extant virus.</title>
        <authorList>
            <person name="Hongo Y."/>
            <person name="Kimura K."/>
            <person name="Takaki Y."/>
            <person name="Yoshida Y."/>
            <person name="Baba S."/>
            <person name="Kobayashi G."/>
            <person name="Nagasaki K."/>
            <person name="Hano T."/>
            <person name="Tomaru Y."/>
        </authorList>
    </citation>
    <scope>NUCLEOTIDE SEQUENCE [LARGE SCALE GENOMIC DNA]</scope>
    <source>
        <strain evidence="1 2">NIES-3715</strain>
    </source>
</reference>
<protein>
    <submittedName>
        <fullName evidence="1">Uncharacterized protein</fullName>
    </submittedName>
</protein>
<name>A0AAD3CGW2_9STRA</name>
<accession>A0AAD3CGW2</accession>
<dbReference type="EMBL" id="BLLK01000020">
    <property type="protein sequence ID" value="GFH44905.1"/>
    <property type="molecule type" value="Genomic_DNA"/>
</dbReference>
<comment type="caution">
    <text evidence="1">The sequence shown here is derived from an EMBL/GenBank/DDBJ whole genome shotgun (WGS) entry which is preliminary data.</text>
</comment>
<keyword evidence="2" id="KW-1185">Reference proteome</keyword>
<dbReference type="AlphaFoldDB" id="A0AAD3CGW2"/>
<dbReference type="Proteomes" id="UP001054902">
    <property type="component" value="Unassembled WGS sequence"/>
</dbReference>
<evidence type="ECO:0000313" key="1">
    <source>
        <dbReference type="EMBL" id="GFH44905.1"/>
    </source>
</evidence>
<evidence type="ECO:0000313" key="2">
    <source>
        <dbReference type="Proteomes" id="UP001054902"/>
    </source>
</evidence>
<organism evidence="1 2">
    <name type="scientific">Chaetoceros tenuissimus</name>
    <dbReference type="NCBI Taxonomy" id="426638"/>
    <lineage>
        <taxon>Eukaryota</taxon>
        <taxon>Sar</taxon>
        <taxon>Stramenopiles</taxon>
        <taxon>Ochrophyta</taxon>
        <taxon>Bacillariophyta</taxon>
        <taxon>Coscinodiscophyceae</taxon>
        <taxon>Chaetocerotophycidae</taxon>
        <taxon>Chaetocerotales</taxon>
        <taxon>Chaetocerotaceae</taxon>
        <taxon>Chaetoceros</taxon>
    </lineage>
</organism>